<evidence type="ECO:0000313" key="10">
    <source>
        <dbReference type="EMBL" id="MCY3053104.1"/>
    </source>
</evidence>
<dbReference type="RefSeq" id="WP_060777967.1">
    <property type="nucleotide sequence ID" value="NZ_CAJHLF010000003.1"/>
</dbReference>
<dbReference type="EMBL" id="JAOTML010000003">
    <property type="protein sequence ID" value="MCY3053104.1"/>
    <property type="molecule type" value="Genomic_DNA"/>
</dbReference>
<evidence type="ECO:0000313" key="12">
    <source>
        <dbReference type="Proteomes" id="UP000594771"/>
    </source>
</evidence>
<evidence type="ECO:0000256" key="3">
    <source>
        <dbReference type="ARBA" id="ARBA00022448"/>
    </source>
</evidence>
<evidence type="ECO:0000313" key="13">
    <source>
        <dbReference type="Proteomes" id="UP001069145"/>
    </source>
</evidence>
<keyword evidence="13" id="KW-1185">Reference proteome</keyword>
<accession>A0A0X8FDS5</accession>
<keyword evidence="7 9" id="KW-0472">Membrane</keyword>
<evidence type="ECO:0000256" key="8">
    <source>
        <dbReference type="SAM" id="Coils"/>
    </source>
</evidence>
<name>A0A0X8FDS5_9LACT</name>
<evidence type="ECO:0000256" key="7">
    <source>
        <dbReference type="ARBA" id="ARBA00023136"/>
    </source>
</evidence>
<dbReference type="GO" id="GO:0016471">
    <property type="term" value="C:vacuolar proton-transporting V-type ATPase complex"/>
    <property type="evidence" value="ECO:0007669"/>
    <property type="project" value="TreeGrafter"/>
</dbReference>
<feature type="coiled-coil region" evidence="8">
    <location>
        <begin position="107"/>
        <end position="144"/>
    </location>
</feature>
<evidence type="ECO:0000313" key="11">
    <source>
        <dbReference type="EMBL" id="QPS01183.1"/>
    </source>
</evidence>
<evidence type="ECO:0000256" key="6">
    <source>
        <dbReference type="ARBA" id="ARBA00023065"/>
    </source>
</evidence>
<dbReference type="Proteomes" id="UP001069145">
    <property type="component" value="Unassembled WGS sequence"/>
</dbReference>
<dbReference type="PANTHER" id="PTHR11629:SF63">
    <property type="entry name" value="V-TYPE PROTON ATPASE SUBUNIT A"/>
    <property type="match status" value="1"/>
</dbReference>
<evidence type="ECO:0000256" key="9">
    <source>
        <dbReference type="SAM" id="Phobius"/>
    </source>
</evidence>
<dbReference type="GO" id="GO:0033179">
    <property type="term" value="C:proton-transporting V-type ATPase, V0 domain"/>
    <property type="evidence" value="ECO:0007669"/>
    <property type="project" value="InterPro"/>
</dbReference>
<dbReference type="GO" id="GO:0051117">
    <property type="term" value="F:ATPase binding"/>
    <property type="evidence" value="ECO:0007669"/>
    <property type="project" value="TreeGrafter"/>
</dbReference>
<dbReference type="InterPro" id="IPR002490">
    <property type="entry name" value="V-ATPase_116kDa_su"/>
</dbReference>
<dbReference type="EMBL" id="CP065662">
    <property type="protein sequence ID" value="QPS01183.1"/>
    <property type="molecule type" value="Genomic_DNA"/>
</dbReference>
<dbReference type="GO" id="GO:0007035">
    <property type="term" value="P:vacuolar acidification"/>
    <property type="evidence" value="ECO:0007669"/>
    <property type="project" value="TreeGrafter"/>
</dbReference>
<evidence type="ECO:0000256" key="5">
    <source>
        <dbReference type="ARBA" id="ARBA00022989"/>
    </source>
</evidence>
<dbReference type="PANTHER" id="PTHR11629">
    <property type="entry name" value="VACUOLAR PROTON ATPASES"/>
    <property type="match status" value="1"/>
</dbReference>
<evidence type="ECO:0000256" key="2">
    <source>
        <dbReference type="ARBA" id="ARBA00009904"/>
    </source>
</evidence>
<keyword evidence="8" id="KW-0175">Coiled coil</keyword>
<feature type="transmembrane region" description="Helical" evidence="9">
    <location>
        <begin position="589"/>
        <end position="613"/>
    </location>
</feature>
<comment type="similarity">
    <text evidence="2">Belongs to the V-ATPase 116 kDa subunit family.</text>
</comment>
<keyword evidence="6" id="KW-0406">Ion transport</keyword>
<feature type="transmembrane region" description="Helical" evidence="9">
    <location>
        <begin position="510"/>
        <end position="531"/>
    </location>
</feature>
<evidence type="ECO:0000256" key="1">
    <source>
        <dbReference type="ARBA" id="ARBA00004141"/>
    </source>
</evidence>
<dbReference type="AlphaFoldDB" id="A0A0X8FDS5"/>
<dbReference type="GeneID" id="35767888"/>
<feature type="transmembrane region" description="Helical" evidence="9">
    <location>
        <begin position="562"/>
        <end position="583"/>
    </location>
</feature>
<organism evidence="11 12">
    <name type="scientific">Aerococcus urinae</name>
    <dbReference type="NCBI Taxonomy" id="1376"/>
    <lineage>
        <taxon>Bacteria</taxon>
        <taxon>Bacillati</taxon>
        <taxon>Bacillota</taxon>
        <taxon>Bacilli</taxon>
        <taxon>Lactobacillales</taxon>
        <taxon>Aerococcaceae</taxon>
        <taxon>Aerococcus</taxon>
    </lineage>
</organism>
<feature type="transmembrane region" description="Helical" evidence="9">
    <location>
        <begin position="487"/>
        <end position="504"/>
    </location>
</feature>
<keyword evidence="3" id="KW-0813">Transport</keyword>
<gene>
    <name evidence="11" type="ORF">I6G68_07400</name>
    <name evidence="10" type="ORF">ODY43_03790</name>
</gene>
<comment type="subcellular location">
    <subcellularLocation>
        <location evidence="1">Membrane</location>
        <topology evidence="1">Multi-pass membrane protein</topology>
    </subcellularLocation>
</comment>
<keyword evidence="4 9" id="KW-0812">Transmembrane</keyword>
<reference evidence="11 12" key="1">
    <citation type="submission" date="2020-12" db="EMBL/GenBank/DDBJ databases">
        <title>FDA dAtabase for Regulatory Grade micrObial Sequences (FDA-ARGOS): Supporting development and validation of Infectious Disease Dx tests.</title>
        <authorList>
            <person name="Sproer C."/>
            <person name="Gronow S."/>
            <person name="Severitt S."/>
            <person name="Schroder I."/>
            <person name="Tallon L."/>
            <person name="Sadzewicz L."/>
            <person name="Zhao X."/>
            <person name="Boylan J."/>
            <person name="Ott S."/>
            <person name="Bowen H."/>
            <person name="Vavikolanu K."/>
            <person name="Mehta A."/>
            <person name="Aluvathingal J."/>
            <person name="Nadendla S."/>
            <person name="Lowell S."/>
            <person name="Myers T."/>
            <person name="Yan Y."/>
            <person name="Sichtig H."/>
        </authorList>
    </citation>
    <scope>NUCLEOTIDE SEQUENCE [LARGE SCALE GENOMIC DNA]</scope>
    <source>
        <strain evidence="11 12">FDAARGOS_911</strain>
    </source>
</reference>
<sequence>MSIAKMQKISLITKPTDKEKLIQSLQGVQNVEISDLSSEDQELSSQELAKKNNRQYDYYQSWYRRSEQALTTLSRYLTIQPLLSRLTTKRPTYTMSELIKAVDVDQAQSLIQEIEQLSKDRQELIDQRQKVEQAQNTISNWRALSINPSDLLASKHFKAFLGYLPNDEDRSYFNKIKAADGLAIEEVFSTQEHIGVVLLQDERNDNSYSELLNNSHFEEWDYPYHEAPDKVYDALEDHRLWLNGTEQELVENFRSLEAQIFNLQLASETFYNRSQRALVEDLAHDTNYLTYIKGWVSVQDLEKLEQQLALDLDDNQYALIKEEISQKEIDDDQVPIKLENNALVEPFEAITLMYATPNYRETDPTPYLTPFYMLFFGMMMGDLGYGLVMWIVTFLALRFVDMKDSMRSTMKMGHLLSYTTMLVGLAYGSFFGASLPFKLIDPLNQAMQLLIISIAFGFVHMMVALIIKAVTEWRRGDFQEMYSESGGWLLMFLSLALVIAGYVFNYPMLMTIAGVIAIIAAIGMIIVPMVYADKKIVGFASGLYNLYGVSSYLGDFVSYSRLMALGLSGGSIAMAFNMIVGLLPVPLRFTVGIVLIVALHGFNMFLSLLSAYVHGLRLTFVEFFGKFVEGGGRRFKPIDTLQKYIHLSDVNENVENK</sequence>
<feature type="transmembrane region" description="Helical" evidence="9">
    <location>
        <begin position="446"/>
        <end position="467"/>
    </location>
</feature>
<evidence type="ECO:0000256" key="4">
    <source>
        <dbReference type="ARBA" id="ARBA00022692"/>
    </source>
</evidence>
<feature type="transmembrane region" description="Helical" evidence="9">
    <location>
        <begin position="371"/>
        <end position="397"/>
    </location>
</feature>
<dbReference type="Pfam" id="PF01496">
    <property type="entry name" value="V_ATPase_I"/>
    <property type="match status" value="1"/>
</dbReference>
<proteinExistence type="inferred from homology"/>
<dbReference type="Proteomes" id="UP000594771">
    <property type="component" value="Chromosome"/>
</dbReference>
<dbReference type="GO" id="GO:0046961">
    <property type="term" value="F:proton-transporting ATPase activity, rotational mechanism"/>
    <property type="evidence" value="ECO:0007669"/>
    <property type="project" value="InterPro"/>
</dbReference>
<dbReference type="KEGG" id="aun:AWM73_02650"/>
<reference evidence="10" key="2">
    <citation type="submission" date="2022-09" db="EMBL/GenBank/DDBJ databases">
        <title>Aerococcus urinae taxonomy study.</title>
        <authorList>
            <person name="Christensen J."/>
            <person name="Senneby E."/>
        </authorList>
    </citation>
    <scope>NUCLEOTIDE SEQUENCE</scope>
    <source>
        <strain evidence="10">NLD-066-U95</strain>
    </source>
</reference>
<protein>
    <submittedName>
        <fullName evidence="11">V-type ATP synthase subunit I</fullName>
    </submittedName>
</protein>
<feature type="transmembrane region" description="Helical" evidence="9">
    <location>
        <begin position="418"/>
        <end position="440"/>
    </location>
</feature>
<dbReference type="OrthoDB" id="9803814at2"/>
<keyword evidence="5 9" id="KW-1133">Transmembrane helix</keyword>